<accession>A0A024VCK7</accession>
<evidence type="ECO:0000256" key="1">
    <source>
        <dbReference type="ARBA" id="ARBA00004572"/>
    </source>
</evidence>
<feature type="transmembrane region" description="Helical" evidence="12">
    <location>
        <begin position="59"/>
        <end position="79"/>
    </location>
</feature>
<keyword evidence="7 12" id="KW-1133">Transmembrane helix</keyword>
<evidence type="ECO:0000256" key="10">
    <source>
        <dbReference type="ARBA" id="ARBA00023136"/>
    </source>
</evidence>
<evidence type="ECO:0000256" key="4">
    <source>
        <dbReference type="ARBA" id="ARBA00022692"/>
    </source>
</evidence>
<dbReference type="Pfam" id="PF04281">
    <property type="entry name" value="Tom22"/>
    <property type="match status" value="1"/>
</dbReference>
<dbReference type="SMR" id="A0A024VCK7"/>
<evidence type="ECO:0000313" key="14">
    <source>
        <dbReference type="Proteomes" id="UP000030690"/>
    </source>
</evidence>
<evidence type="ECO:0008006" key="15">
    <source>
        <dbReference type="Google" id="ProtNLM"/>
    </source>
</evidence>
<comment type="similarity">
    <text evidence="2">Belongs to the Tom22 family.</text>
</comment>
<proteinExistence type="inferred from homology"/>
<evidence type="ECO:0000256" key="12">
    <source>
        <dbReference type="SAM" id="Phobius"/>
    </source>
</evidence>
<evidence type="ECO:0000256" key="9">
    <source>
        <dbReference type="ARBA" id="ARBA00023128"/>
    </source>
</evidence>
<keyword evidence="6" id="KW-0653">Protein transport</keyword>
<comment type="subcellular location">
    <subcellularLocation>
        <location evidence="1">Mitochondrion outer membrane</location>
        <topology evidence="1">Single-pass membrane protein</topology>
    </subcellularLocation>
</comment>
<keyword evidence="4 12" id="KW-0812">Transmembrane</keyword>
<dbReference type="Proteomes" id="UP000030690">
    <property type="component" value="Unassembled WGS sequence"/>
</dbReference>
<evidence type="ECO:0000256" key="2">
    <source>
        <dbReference type="ARBA" id="ARBA00009874"/>
    </source>
</evidence>
<evidence type="ECO:0000256" key="6">
    <source>
        <dbReference type="ARBA" id="ARBA00022927"/>
    </source>
</evidence>
<evidence type="ECO:0000256" key="3">
    <source>
        <dbReference type="ARBA" id="ARBA00022448"/>
    </source>
</evidence>
<dbReference type="AlphaFoldDB" id="A0A024VCK7"/>
<keyword evidence="9" id="KW-0496">Mitochondrion</keyword>
<dbReference type="GO" id="GO:0006886">
    <property type="term" value="P:intracellular protein transport"/>
    <property type="evidence" value="ECO:0007669"/>
    <property type="project" value="InterPro"/>
</dbReference>
<evidence type="ECO:0000256" key="5">
    <source>
        <dbReference type="ARBA" id="ARBA00022787"/>
    </source>
</evidence>
<dbReference type="InterPro" id="IPR005683">
    <property type="entry name" value="Tom22"/>
</dbReference>
<evidence type="ECO:0000256" key="11">
    <source>
        <dbReference type="ARBA" id="ARBA00023170"/>
    </source>
</evidence>
<name>A0A024VCK7_PLAFA</name>
<dbReference type="EMBL" id="KI925052">
    <property type="protein sequence ID" value="ETW19940.1"/>
    <property type="molecule type" value="Genomic_DNA"/>
</dbReference>
<organism evidence="13 14">
    <name type="scientific">Plasmodium falciparum Vietnam Oak-Knoll</name>
    <name type="common">FVO</name>
    <dbReference type="NCBI Taxonomy" id="1036723"/>
    <lineage>
        <taxon>Eukaryota</taxon>
        <taxon>Sar</taxon>
        <taxon>Alveolata</taxon>
        <taxon>Apicomplexa</taxon>
        <taxon>Aconoidasida</taxon>
        <taxon>Haemosporida</taxon>
        <taxon>Plasmodiidae</taxon>
        <taxon>Plasmodium</taxon>
        <taxon>Plasmodium (Laverania)</taxon>
    </lineage>
</organism>
<reference evidence="13 14" key="1">
    <citation type="submission" date="2013-02" db="EMBL/GenBank/DDBJ databases">
        <title>The Genome Annotation of Plasmodium falciparum Vietnam Oak-Knoll (FVO).</title>
        <authorList>
            <consortium name="The Broad Institute Genome Sequencing Platform"/>
            <consortium name="The Broad Institute Genome Sequencing Center for Infectious Disease"/>
            <person name="Neafsey D."/>
            <person name="Hoffman S."/>
            <person name="Volkman S."/>
            <person name="Rosenthal P."/>
            <person name="Walker B."/>
            <person name="Young S.K."/>
            <person name="Zeng Q."/>
            <person name="Gargeya S."/>
            <person name="Fitzgerald M."/>
            <person name="Haas B."/>
            <person name="Abouelleil A."/>
            <person name="Allen A.W."/>
            <person name="Alvarado L."/>
            <person name="Arachchi H.M."/>
            <person name="Berlin A.M."/>
            <person name="Chapman S.B."/>
            <person name="Gainer-Dewar J."/>
            <person name="Goldberg J."/>
            <person name="Griggs A."/>
            <person name="Gujja S."/>
            <person name="Hansen M."/>
            <person name="Howarth C."/>
            <person name="Imamovic A."/>
            <person name="Ireland A."/>
            <person name="Larimer J."/>
            <person name="McCowan C."/>
            <person name="Murphy C."/>
            <person name="Pearson M."/>
            <person name="Poon T.W."/>
            <person name="Priest M."/>
            <person name="Roberts A."/>
            <person name="Saif S."/>
            <person name="Shea T."/>
            <person name="Sisk P."/>
            <person name="Sykes S."/>
            <person name="Wortman J."/>
            <person name="Nusbaum C."/>
            <person name="Birren B."/>
        </authorList>
    </citation>
    <scope>NUCLEOTIDE SEQUENCE [LARGE SCALE GENOMIC DNA]</scope>
    <source>
        <strain evidence="14">Vietnam Oak-Knoll (FVO)</strain>
    </source>
</reference>
<keyword evidence="8" id="KW-0811">Translocation</keyword>
<dbReference type="OrthoDB" id="386478at2759"/>
<evidence type="ECO:0000313" key="13">
    <source>
        <dbReference type="EMBL" id="ETW19940.1"/>
    </source>
</evidence>
<evidence type="ECO:0000256" key="7">
    <source>
        <dbReference type="ARBA" id="ARBA00022989"/>
    </source>
</evidence>
<keyword evidence="3" id="KW-0813">Transport</keyword>
<evidence type="ECO:0000256" key="8">
    <source>
        <dbReference type="ARBA" id="ARBA00023010"/>
    </source>
</evidence>
<dbReference type="CDD" id="cd22884">
    <property type="entry name" value="TOM22"/>
    <property type="match status" value="1"/>
</dbReference>
<keyword evidence="5" id="KW-1000">Mitochondrion outer membrane</keyword>
<dbReference type="GO" id="GO:0005741">
    <property type="term" value="C:mitochondrial outer membrane"/>
    <property type="evidence" value="ECO:0007669"/>
    <property type="project" value="UniProtKB-SubCell"/>
</dbReference>
<keyword evidence="10 12" id="KW-0472">Membrane</keyword>
<sequence length="105" mass="12017">MGTALSKIITINEENRLVISNKPVFQLAHKDAIRMRNKLRVAKNRINNFLKKSIKTTSWVVWIAGVSVVVLVTPIAFQYEKECQLFEMQAQFFQAQQAANVPQLN</sequence>
<protein>
    <recommendedName>
        <fullName evidence="15">Mitochondrial import receptor subunit TOM22</fullName>
    </recommendedName>
</protein>
<keyword evidence="11" id="KW-0675">Receptor</keyword>
<reference evidence="13 14" key="2">
    <citation type="submission" date="2013-02" db="EMBL/GenBank/DDBJ databases">
        <title>The Genome Sequence of Plasmodium falciparum Vietnam Oak-Knoll (FVO).</title>
        <authorList>
            <consortium name="The Broad Institute Genome Sequencing Platform"/>
            <consortium name="The Broad Institute Genome Sequencing Center for Infectious Disease"/>
            <person name="Neafsey D."/>
            <person name="Cheeseman I."/>
            <person name="Volkman S."/>
            <person name="Adams J."/>
            <person name="Walker B."/>
            <person name="Young S.K."/>
            <person name="Zeng Q."/>
            <person name="Gargeya S."/>
            <person name="Fitzgerald M."/>
            <person name="Haas B."/>
            <person name="Abouelleil A."/>
            <person name="Alvarado L."/>
            <person name="Arachchi H.M."/>
            <person name="Berlin A.M."/>
            <person name="Chapman S.B."/>
            <person name="Dewar J."/>
            <person name="Goldberg J."/>
            <person name="Griggs A."/>
            <person name="Gujja S."/>
            <person name="Hansen M."/>
            <person name="Howarth C."/>
            <person name="Imamovic A."/>
            <person name="Larimer J."/>
            <person name="McCowan C."/>
            <person name="Murphy C."/>
            <person name="Neiman D."/>
            <person name="Pearson M."/>
            <person name="Priest M."/>
            <person name="Roberts A."/>
            <person name="Saif S."/>
            <person name="Shea T."/>
            <person name="Sisk P."/>
            <person name="Sykes S."/>
            <person name="Wortman J."/>
            <person name="Nusbaum C."/>
            <person name="Birren B."/>
        </authorList>
    </citation>
    <scope>NUCLEOTIDE SEQUENCE [LARGE SCALE GENOMIC DNA]</scope>
    <source>
        <strain evidence="14">Vietnam Oak-Knoll (FVO)</strain>
    </source>
</reference>
<gene>
    <name evidence="13" type="ORF">PFFVO_01150</name>
</gene>